<accession>A0A1D2VF12</accession>
<dbReference type="GO" id="GO:0031080">
    <property type="term" value="C:nuclear pore outer ring"/>
    <property type="evidence" value="ECO:0007669"/>
    <property type="project" value="TreeGrafter"/>
</dbReference>
<dbReference type="GeneID" id="30967044"/>
<dbReference type="PANTHER" id="PTHR13373">
    <property type="entry name" value="FROUNT PROTEIN-RELATED"/>
    <property type="match status" value="1"/>
</dbReference>
<dbReference type="InterPro" id="IPR011502">
    <property type="entry name" value="Nucleoporin_Nup85"/>
</dbReference>
<dbReference type="FunCoup" id="A0A1D2VF12">
    <property type="interactions" value="141"/>
</dbReference>
<evidence type="ECO:0000313" key="10">
    <source>
        <dbReference type="EMBL" id="ODV60264.1"/>
    </source>
</evidence>
<organism evidence="10 11">
    <name type="scientific">Ascoidea rubescens DSM 1968</name>
    <dbReference type="NCBI Taxonomy" id="1344418"/>
    <lineage>
        <taxon>Eukaryota</taxon>
        <taxon>Fungi</taxon>
        <taxon>Dikarya</taxon>
        <taxon>Ascomycota</taxon>
        <taxon>Saccharomycotina</taxon>
        <taxon>Saccharomycetes</taxon>
        <taxon>Ascoideaceae</taxon>
        <taxon>Ascoidea</taxon>
    </lineage>
</organism>
<dbReference type="STRING" id="1344418.A0A1D2VF12"/>
<keyword evidence="5 9" id="KW-0653">Protein transport</keyword>
<dbReference type="Proteomes" id="UP000095038">
    <property type="component" value="Unassembled WGS sequence"/>
</dbReference>
<keyword evidence="6 9" id="KW-0811">Translocation</keyword>
<keyword evidence="4 9" id="KW-0509">mRNA transport</keyword>
<evidence type="ECO:0000256" key="2">
    <source>
        <dbReference type="ARBA" id="ARBA00005573"/>
    </source>
</evidence>
<keyword evidence="11" id="KW-1185">Reference proteome</keyword>
<comment type="similarity">
    <text evidence="2 9">Belongs to the nucleoporin Nup85 family.</text>
</comment>
<keyword evidence="8 9" id="KW-0539">Nucleus</keyword>
<name>A0A1D2VF12_9ASCO</name>
<evidence type="ECO:0000256" key="8">
    <source>
        <dbReference type="ARBA" id="ARBA00023242"/>
    </source>
</evidence>
<evidence type="ECO:0000256" key="7">
    <source>
        <dbReference type="ARBA" id="ARBA00023132"/>
    </source>
</evidence>
<reference evidence="11" key="1">
    <citation type="submission" date="2016-05" db="EMBL/GenBank/DDBJ databases">
        <title>Comparative genomics of biotechnologically important yeasts.</title>
        <authorList>
            <consortium name="DOE Joint Genome Institute"/>
            <person name="Riley R."/>
            <person name="Haridas S."/>
            <person name="Wolfe K.H."/>
            <person name="Lopes M.R."/>
            <person name="Hittinger C.T."/>
            <person name="Goker M."/>
            <person name="Salamov A."/>
            <person name="Wisecaver J."/>
            <person name="Long T.M."/>
            <person name="Aerts A.L."/>
            <person name="Barry K."/>
            <person name="Choi C."/>
            <person name="Clum A."/>
            <person name="Coughlan A.Y."/>
            <person name="Deshpande S."/>
            <person name="Douglass A.P."/>
            <person name="Hanson S.J."/>
            <person name="Klenk H.-P."/>
            <person name="Labutti K."/>
            <person name="Lapidus A."/>
            <person name="Lindquist E."/>
            <person name="Lipzen A."/>
            <person name="Meier-Kolthoff J.P."/>
            <person name="Ohm R.A."/>
            <person name="Otillar R.P."/>
            <person name="Pangilinan J."/>
            <person name="Peng Y."/>
            <person name="Rokas A."/>
            <person name="Rosa C.A."/>
            <person name="Scheuner C."/>
            <person name="Sibirny A.A."/>
            <person name="Slot J.C."/>
            <person name="Stielow J.B."/>
            <person name="Sun H."/>
            <person name="Kurtzman C.P."/>
            <person name="Blackwell M."/>
            <person name="Grigoriev I.V."/>
            <person name="Jeffries T.W."/>
        </authorList>
    </citation>
    <scope>NUCLEOTIDE SEQUENCE [LARGE SCALE GENOMIC DNA]</scope>
    <source>
        <strain evidence="11">DSM 1968</strain>
    </source>
</reference>
<comment type="function">
    <text evidence="9">Functions as a component of the nuclear pore complex (NPC).</text>
</comment>
<keyword evidence="7 9" id="KW-0906">Nuclear pore complex</keyword>
<dbReference type="GO" id="GO:0006606">
    <property type="term" value="P:protein import into nucleus"/>
    <property type="evidence" value="ECO:0007669"/>
    <property type="project" value="TreeGrafter"/>
</dbReference>
<dbReference type="GO" id="GO:0017056">
    <property type="term" value="F:structural constituent of nuclear pore"/>
    <property type="evidence" value="ECO:0007669"/>
    <property type="project" value="TreeGrafter"/>
</dbReference>
<dbReference type="InParanoid" id="A0A1D2VF12"/>
<dbReference type="OrthoDB" id="17644at2759"/>
<gene>
    <name evidence="10" type="ORF">ASCRUDRAFT_76289</name>
</gene>
<evidence type="ECO:0000256" key="5">
    <source>
        <dbReference type="ARBA" id="ARBA00022927"/>
    </source>
</evidence>
<evidence type="ECO:0000256" key="4">
    <source>
        <dbReference type="ARBA" id="ARBA00022816"/>
    </source>
</evidence>
<keyword evidence="9" id="KW-0472">Membrane</keyword>
<comment type="subunit">
    <text evidence="9">Component of the nuclear pore complex (NPC).</text>
</comment>
<evidence type="ECO:0000256" key="9">
    <source>
        <dbReference type="RuleBase" id="RU365073"/>
    </source>
</evidence>
<dbReference type="EMBL" id="KV454482">
    <property type="protein sequence ID" value="ODV60264.1"/>
    <property type="molecule type" value="Genomic_DNA"/>
</dbReference>
<evidence type="ECO:0000313" key="11">
    <source>
        <dbReference type="Proteomes" id="UP000095038"/>
    </source>
</evidence>
<proteinExistence type="inferred from homology"/>
<comment type="subcellular location">
    <subcellularLocation>
        <location evidence="1 9">Nucleus</location>
        <location evidence="1 9">Nuclear pore complex</location>
    </subcellularLocation>
</comment>
<dbReference type="PANTHER" id="PTHR13373:SF21">
    <property type="entry name" value="NUCLEAR PORE COMPLEX PROTEIN NUP85"/>
    <property type="match status" value="1"/>
</dbReference>
<evidence type="ECO:0000256" key="6">
    <source>
        <dbReference type="ARBA" id="ARBA00023010"/>
    </source>
</evidence>
<dbReference type="RefSeq" id="XP_020046571.1">
    <property type="nucleotide sequence ID" value="XM_020193408.1"/>
</dbReference>
<dbReference type="Pfam" id="PF07575">
    <property type="entry name" value="Nucleopor_Nup85"/>
    <property type="match status" value="1"/>
</dbReference>
<keyword evidence="3 9" id="KW-0813">Transport</keyword>
<sequence>MDGSSIKLGAAINNSTSNITNNNNNDNDNNFATNNAYSFQPFNYDLQTPKNQKIVSLNFEPDKIEVDQDSGSDDDHTIVNDGSATFNSNNAGDSVEVDSETSVVLTRLSHPPIPKNGLDVFIQAKRCLKFKFNPIGANGLMFVSSSDLNISSKAYESDISLYPVQNISPIFNDNFDSIDCYVDYISQLFKNYETLGNFKYYSNNNFFQSMGCINASNKKISNKVLYDSLDFIIQELEILIEKKIDLKTKNTTKIFDLKDYLNILNCLKSVYFSNDSNLTTNLSIWINKADPDNPALETIKQIFSPSDSIHPVYRPQFFNFLNQLLIRGLFKQVLNLLENLELDKFETNNINIYLLFQNLIGLVNFYQNINADMHLFREFKLNSINIVKELTTTIKNYKINLFNSNNNDEYNNDDLKILENFKTTFTILSGNKNLILKNSLNWFEALNGLMLFNLPNISLFNEYLTLITNNKQQYYHLPNLSNVWESACYSLIQGNFLAVLSSLELLDKDTTPYVATLCEAKGLLHDYTKLDFLNNKKTLLFEDSKNYTSSISQQDIEIEKIHDSLMEEEEDGDETNTISEYLVYNHAMDCLSIRELIPVGVGLLIYLNKPNLKNVLTEFLPNYYCDTFNDLEWLLSICADLKLSALSNQLYKIHSINFLNNGNIFVGLNYLAKSGSLKLLKFYCWNIFTQSLIESDQINNEIINYIVGDDDDTIEKKDIHSQIIKEKKNLNPVLRQCISPYSILFRFFKLKKRGDLKRSLKNLLLLFKFSYLPEDVFPLLLGNLLPFLKSSILNNLNSSLFKLKELVLIINLIDNFYDNKLENKNNKIISEKNGKILKKAENLYKNCIANNKVGEKNWQNELAELKIEIPKNLKELIYFSRLCISEEISRIFLQKDIF</sequence>
<dbReference type="AlphaFoldDB" id="A0A1D2VF12"/>
<protein>
    <recommendedName>
        <fullName evidence="9">Nuclear pore complex protein Nup85</fullName>
    </recommendedName>
</protein>
<evidence type="ECO:0000256" key="1">
    <source>
        <dbReference type="ARBA" id="ARBA00004567"/>
    </source>
</evidence>
<dbReference type="GO" id="GO:0006406">
    <property type="term" value="P:mRNA export from nucleus"/>
    <property type="evidence" value="ECO:0007669"/>
    <property type="project" value="TreeGrafter"/>
</dbReference>
<dbReference type="GO" id="GO:0031965">
    <property type="term" value="C:nuclear membrane"/>
    <property type="evidence" value="ECO:0007669"/>
    <property type="project" value="UniProtKB-UniRule"/>
</dbReference>
<dbReference type="GO" id="GO:0045893">
    <property type="term" value="P:positive regulation of DNA-templated transcription"/>
    <property type="evidence" value="ECO:0007669"/>
    <property type="project" value="TreeGrafter"/>
</dbReference>
<evidence type="ECO:0000256" key="3">
    <source>
        <dbReference type="ARBA" id="ARBA00022448"/>
    </source>
</evidence>